<evidence type="ECO:0000313" key="4">
    <source>
        <dbReference type="Proteomes" id="UP001271769"/>
    </source>
</evidence>
<comment type="caution">
    <text evidence="3">The sequence shown here is derived from an EMBL/GenBank/DDBJ whole genome shotgun (WGS) entry which is preliminary data.</text>
</comment>
<dbReference type="InterPro" id="IPR001296">
    <property type="entry name" value="Glyco_trans_1"/>
</dbReference>
<dbReference type="Pfam" id="PF13439">
    <property type="entry name" value="Glyco_transf_4"/>
    <property type="match status" value="1"/>
</dbReference>
<dbReference type="RefSeq" id="WP_320501030.1">
    <property type="nucleotide sequence ID" value="NZ_JAXCLX010000002.1"/>
</dbReference>
<proteinExistence type="predicted"/>
<feature type="domain" description="Glycosyl transferase family 1" evidence="1">
    <location>
        <begin position="194"/>
        <end position="345"/>
    </location>
</feature>
<dbReference type="CDD" id="cd03801">
    <property type="entry name" value="GT4_PimA-like"/>
    <property type="match status" value="1"/>
</dbReference>
<keyword evidence="3" id="KW-0328">Glycosyltransferase</keyword>
<dbReference type="PANTHER" id="PTHR45947">
    <property type="entry name" value="SULFOQUINOVOSYL TRANSFERASE SQD2"/>
    <property type="match status" value="1"/>
</dbReference>
<dbReference type="Pfam" id="PF00534">
    <property type="entry name" value="Glycos_transf_1"/>
    <property type="match status" value="1"/>
</dbReference>
<keyword evidence="4" id="KW-1185">Reference proteome</keyword>
<keyword evidence="3" id="KW-0808">Transferase</keyword>
<dbReference type="SUPFAM" id="SSF53756">
    <property type="entry name" value="UDP-Glycosyltransferase/glycogen phosphorylase"/>
    <property type="match status" value="1"/>
</dbReference>
<dbReference type="InterPro" id="IPR028098">
    <property type="entry name" value="Glyco_trans_4-like_N"/>
</dbReference>
<feature type="domain" description="Glycosyltransferase subfamily 4-like N-terminal" evidence="2">
    <location>
        <begin position="26"/>
        <end position="185"/>
    </location>
</feature>
<gene>
    <name evidence="3" type="ORF">SMD31_11495</name>
</gene>
<dbReference type="EMBL" id="JAXCLX010000002">
    <property type="protein sequence ID" value="MDY0872555.1"/>
    <property type="molecule type" value="Genomic_DNA"/>
</dbReference>
<dbReference type="PANTHER" id="PTHR45947:SF13">
    <property type="entry name" value="TRANSFERASE"/>
    <property type="match status" value="1"/>
</dbReference>
<organism evidence="3 4">
    <name type="scientific">Dongia rigui</name>
    <dbReference type="NCBI Taxonomy" id="940149"/>
    <lineage>
        <taxon>Bacteria</taxon>
        <taxon>Pseudomonadati</taxon>
        <taxon>Pseudomonadota</taxon>
        <taxon>Alphaproteobacteria</taxon>
        <taxon>Rhodospirillales</taxon>
        <taxon>Dongiaceae</taxon>
        <taxon>Dongia</taxon>
    </lineage>
</organism>
<dbReference type="GO" id="GO:0016757">
    <property type="term" value="F:glycosyltransferase activity"/>
    <property type="evidence" value="ECO:0007669"/>
    <property type="project" value="UniProtKB-KW"/>
</dbReference>
<dbReference type="Gene3D" id="3.40.50.2000">
    <property type="entry name" value="Glycogen Phosphorylase B"/>
    <property type="match status" value="2"/>
</dbReference>
<dbReference type="EC" id="2.4.-.-" evidence="3"/>
<protein>
    <submittedName>
        <fullName evidence="3">Glycosyltransferase family 4 protein</fullName>
        <ecNumber evidence="3">2.4.-.-</ecNumber>
    </submittedName>
</protein>
<sequence>MSKIVIHLVYSLGGKGSVQRRAHLDAEVARAAGHEVVMATDRVAGPVPAGVKVVKPARLWHHRLPGVLRELGAMIAVHFTLARYLRNNAADVIVFHDSTLCWPALWNAGKRPTVYMVHALIRDRIESGANPYGALRTWLYRQANRYGLRHSSHVVCVSQYMAKMAIAEGADPSAVAVVPNLLDLTEFTTPHVAEYDVIYAGRLSVEKGVGTLITALKDLDPHLKVAIVGDGPQRGQLEVHAATSGLAACSFLGWVDRARLRALLATAAVQVVPSLSEPQGVVALEGLAAGTPVIAANVGGLTEMIEPETNGWLFPAGDAGALQRLLERVLSDRTTLAGMRERAKRSAQAFDLRTMQNRLERIYL</sequence>
<accession>A0ABU5E050</accession>
<dbReference type="InterPro" id="IPR050194">
    <property type="entry name" value="Glycosyltransferase_grp1"/>
</dbReference>
<evidence type="ECO:0000313" key="3">
    <source>
        <dbReference type="EMBL" id="MDY0872555.1"/>
    </source>
</evidence>
<reference evidence="3 4" key="1">
    <citation type="journal article" date="2013" name="Antonie Van Leeuwenhoek">
        <title>Dongia rigui sp. nov., isolated from freshwater of a large wetland in Korea.</title>
        <authorList>
            <person name="Baik K.S."/>
            <person name="Hwang Y.M."/>
            <person name="Choi J.S."/>
            <person name="Kwon J."/>
            <person name="Seong C.N."/>
        </authorList>
    </citation>
    <scope>NUCLEOTIDE SEQUENCE [LARGE SCALE GENOMIC DNA]</scope>
    <source>
        <strain evidence="3 4">04SU4-P</strain>
    </source>
</reference>
<name>A0ABU5E050_9PROT</name>
<evidence type="ECO:0000259" key="2">
    <source>
        <dbReference type="Pfam" id="PF13439"/>
    </source>
</evidence>
<dbReference type="Proteomes" id="UP001271769">
    <property type="component" value="Unassembled WGS sequence"/>
</dbReference>
<evidence type="ECO:0000259" key="1">
    <source>
        <dbReference type="Pfam" id="PF00534"/>
    </source>
</evidence>